<organism evidence="8 9">
    <name type="scientific">Folsomia candida</name>
    <name type="common">Springtail</name>
    <dbReference type="NCBI Taxonomy" id="158441"/>
    <lineage>
        <taxon>Eukaryota</taxon>
        <taxon>Metazoa</taxon>
        <taxon>Ecdysozoa</taxon>
        <taxon>Arthropoda</taxon>
        <taxon>Hexapoda</taxon>
        <taxon>Collembola</taxon>
        <taxon>Entomobryomorpha</taxon>
        <taxon>Isotomoidea</taxon>
        <taxon>Isotomidae</taxon>
        <taxon>Proisotominae</taxon>
        <taxon>Folsomia</taxon>
    </lineage>
</organism>
<comment type="caution">
    <text evidence="8">The sequence shown here is derived from an EMBL/GenBank/DDBJ whole genome shotgun (WGS) entry which is preliminary data.</text>
</comment>
<accession>A0A226EPP7</accession>
<evidence type="ECO:0000256" key="1">
    <source>
        <dbReference type="ARBA" id="ARBA00022723"/>
    </source>
</evidence>
<dbReference type="PROSITE" id="PS50865">
    <property type="entry name" value="ZF_MYND_2"/>
    <property type="match status" value="1"/>
</dbReference>
<dbReference type="GO" id="GO:0008270">
    <property type="term" value="F:zinc ion binding"/>
    <property type="evidence" value="ECO:0007669"/>
    <property type="project" value="UniProtKB-KW"/>
</dbReference>
<dbReference type="InterPro" id="IPR002893">
    <property type="entry name" value="Znf_MYND"/>
</dbReference>
<feature type="region of interest" description="Disordered" evidence="5">
    <location>
        <begin position="1"/>
        <end position="24"/>
    </location>
</feature>
<dbReference type="Gene3D" id="1.10.220.160">
    <property type="match status" value="1"/>
</dbReference>
<evidence type="ECO:0000256" key="4">
    <source>
        <dbReference type="PROSITE-ProRule" id="PRU00134"/>
    </source>
</evidence>
<evidence type="ECO:0000259" key="7">
    <source>
        <dbReference type="PROSITE" id="PS50865"/>
    </source>
</evidence>
<dbReference type="PROSITE" id="PS50280">
    <property type="entry name" value="SET"/>
    <property type="match status" value="1"/>
</dbReference>
<dbReference type="GO" id="GO:0008757">
    <property type="term" value="F:S-adenosylmethionine-dependent methyltransferase activity"/>
    <property type="evidence" value="ECO:0007669"/>
    <property type="project" value="UniProtKB-ARBA"/>
</dbReference>
<dbReference type="InterPro" id="IPR001214">
    <property type="entry name" value="SET_dom"/>
</dbReference>
<feature type="domain" description="SET" evidence="6">
    <location>
        <begin position="62"/>
        <end position="303"/>
    </location>
</feature>
<evidence type="ECO:0000256" key="2">
    <source>
        <dbReference type="ARBA" id="ARBA00022771"/>
    </source>
</evidence>
<dbReference type="STRING" id="158441.A0A226EPP7"/>
<sequence length="570" mass="64694">MNSTLTANNHLESQPTPSSDEGEKSEKCPVCQENADKICSGCSSVFYCSTIHQKEHWKNHKESCRPYVIKKNEVYGRYLVAARDLPQGTIVLTESPLVVGPKRTTYPVCLGCHQRVDCSYHCSKCGFPVCNESCENNPNHSENECPIFQKGHSIGSRITDPTSCHPAYEAVTPLRCILLRSRDPAKWARLNTMEHHNEYRSTLTTLWNRNEVNTLKLIREWYKMKDEYDAETIHTCIGFVDVNCFEIKYQNIEICGLYPETSLMGHDCVPNTVHATTTGPSFRMIVRTSLPIRKGEIISTSYVDALKTTTRRRKFLKNTKYFDCFCPRCKDPTEFGTFLSAMKCGQCSSGYLLPKNPVEISGSSPDLDQVLWYCTSSSCSNSVKYGKLASILNKVEKEIESADSCGVGSRISRLERMLKKFSGKVLHPNHALMLGLMKTLTRAYLNEWNGNELEIKMEMMEMLQRKKELCLQLLHVLDLVDPGLSRPRGVTLYQLFTAELPIARIQLSQGEITGDDFIAKVDEILEYLTTTKTILDLDRLIVDYPTLALSVDKAIDTMYEEKSRVQELLK</sequence>
<dbReference type="InterPro" id="IPR053010">
    <property type="entry name" value="SET_SmydA-8"/>
</dbReference>
<evidence type="ECO:0000256" key="3">
    <source>
        <dbReference type="ARBA" id="ARBA00022833"/>
    </source>
</evidence>
<protein>
    <submittedName>
        <fullName evidence="8">Protein msta, isoform A</fullName>
    </submittedName>
</protein>
<gene>
    <name evidence="8" type="ORF">Fcan01_06672</name>
</gene>
<dbReference type="CDD" id="cd20071">
    <property type="entry name" value="SET_SMYD"/>
    <property type="match status" value="1"/>
</dbReference>
<dbReference type="InterPro" id="IPR046341">
    <property type="entry name" value="SET_dom_sf"/>
</dbReference>
<evidence type="ECO:0000259" key="6">
    <source>
        <dbReference type="PROSITE" id="PS50280"/>
    </source>
</evidence>
<evidence type="ECO:0000256" key="5">
    <source>
        <dbReference type="SAM" id="MobiDB-lite"/>
    </source>
</evidence>
<feature type="domain" description="MYND-type" evidence="7">
    <location>
        <begin position="28"/>
        <end position="64"/>
    </location>
</feature>
<dbReference type="Gene3D" id="6.10.140.2220">
    <property type="match status" value="2"/>
</dbReference>
<dbReference type="PROSITE" id="PS01360">
    <property type="entry name" value="ZF_MYND_1"/>
    <property type="match status" value="1"/>
</dbReference>
<feature type="compositionally biased region" description="Polar residues" evidence="5">
    <location>
        <begin position="1"/>
        <end position="19"/>
    </location>
</feature>
<proteinExistence type="predicted"/>
<dbReference type="OMA" id="GGKLFWC"/>
<dbReference type="SUPFAM" id="SSF82199">
    <property type="entry name" value="SET domain"/>
    <property type="match status" value="1"/>
</dbReference>
<reference evidence="8 9" key="1">
    <citation type="submission" date="2015-12" db="EMBL/GenBank/DDBJ databases">
        <title>The genome of Folsomia candida.</title>
        <authorList>
            <person name="Faddeeva A."/>
            <person name="Derks M.F."/>
            <person name="Anvar Y."/>
            <person name="Smit S."/>
            <person name="Van Straalen N."/>
            <person name="Roelofs D."/>
        </authorList>
    </citation>
    <scope>NUCLEOTIDE SEQUENCE [LARGE SCALE GENOMIC DNA]</scope>
    <source>
        <strain evidence="8 9">VU population</strain>
        <tissue evidence="8">Whole body</tissue>
    </source>
</reference>
<keyword evidence="9" id="KW-1185">Reference proteome</keyword>
<dbReference type="GO" id="GO:0008170">
    <property type="term" value="F:N-methyltransferase activity"/>
    <property type="evidence" value="ECO:0007669"/>
    <property type="project" value="UniProtKB-ARBA"/>
</dbReference>
<name>A0A226EPP7_FOLCA</name>
<dbReference type="PANTHER" id="PTHR46455:SF5">
    <property type="entry name" value="SET AND MYND DOMAIN CONTAINING, ARTHROPOD-SPECIFIC, MEMBER 4, ISOFORM A"/>
    <property type="match status" value="1"/>
</dbReference>
<dbReference type="Gene3D" id="2.170.270.10">
    <property type="entry name" value="SET domain"/>
    <property type="match status" value="1"/>
</dbReference>
<evidence type="ECO:0000313" key="8">
    <source>
        <dbReference type="EMBL" id="OXA58556.1"/>
    </source>
</evidence>
<dbReference type="AlphaFoldDB" id="A0A226EPP7"/>
<dbReference type="Proteomes" id="UP000198287">
    <property type="component" value="Unassembled WGS sequence"/>
</dbReference>
<evidence type="ECO:0000313" key="9">
    <source>
        <dbReference type="Proteomes" id="UP000198287"/>
    </source>
</evidence>
<dbReference type="Pfam" id="PF01753">
    <property type="entry name" value="zf-MYND"/>
    <property type="match status" value="1"/>
</dbReference>
<keyword evidence="2 4" id="KW-0863">Zinc-finger</keyword>
<dbReference type="PANTHER" id="PTHR46455">
    <property type="entry name" value="SET AND MYND DOMAIN CONTAINING, ARTHROPOD-SPECIFIC, MEMBER 4, ISOFORM A"/>
    <property type="match status" value="1"/>
</dbReference>
<dbReference type="GO" id="GO:0008276">
    <property type="term" value="F:protein methyltransferase activity"/>
    <property type="evidence" value="ECO:0007669"/>
    <property type="project" value="UniProtKB-ARBA"/>
</dbReference>
<keyword evidence="3" id="KW-0862">Zinc</keyword>
<dbReference type="OrthoDB" id="265717at2759"/>
<dbReference type="EMBL" id="LNIX01000003">
    <property type="protein sequence ID" value="OXA58556.1"/>
    <property type="molecule type" value="Genomic_DNA"/>
</dbReference>
<keyword evidence="1" id="KW-0479">Metal-binding</keyword>